<dbReference type="EMBL" id="FRFG01000031">
    <property type="protein sequence ID" value="SHO56926.1"/>
    <property type="molecule type" value="Genomic_DNA"/>
</dbReference>
<evidence type="ECO:0000313" key="6">
    <source>
        <dbReference type="EMBL" id="SHO56926.1"/>
    </source>
</evidence>
<feature type="domain" description="Succinylglutamate desuccinylase/Aspartoacylase catalytic" evidence="5">
    <location>
        <begin position="30"/>
        <end position="157"/>
    </location>
</feature>
<dbReference type="CDD" id="cd06250">
    <property type="entry name" value="M14_PaAOTO_like"/>
    <property type="match status" value="1"/>
</dbReference>
<reference evidence="7" key="1">
    <citation type="submission" date="2016-12" db="EMBL/GenBank/DDBJ databases">
        <authorList>
            <person name="Rodrigo-Torres L."/>
            <person name="Arahal R.D."/>
            <person name="Lucena T."/>
        </authorList>
    </citation>
    <scope>NUCLEOTIDE SEQUENCE [LARGE SCALE GENOMIC DNA]</scope>
</reference>
<keyword evidence="4" id="KW-0862">Zinc</keyword>
<keyword evidence="3" id="KW-0378">Hydrolase</keyword>
<name>A0A1M7YWQ5_9VIBR</name>
<proteinExistence type="predicted"/>
<dbReference type="Pfam" id="PF24827">
    <property type="entry name" value="AstE_AspA_cat"/>
    <property type="match status" value="1"/>
</dbReference>
<dbReference type="Gene3D" id="3.40.630.10">
    <property type="entry name" value="Zn peptidases"/>
    <property type="match status" value="1"/>
</dbReference>
<dbReference type="STRING" id="1117707.VQ7734_02695"/>
<evidence type="ECO:0000259" key="5">
    <source>
        <dbReference type="Pfam" id="PF24827"/>
    </source>
</evidence>
<dbReference type="PANTHER" id="PTHR37326:SF1">
    <property type="entry name" value="BLL3975 PROTEIN"/>
    <property type="match status" value="1"/>
</dbReference>
<dbReference type="SUPFAM" id="SSF53187">
    <property type="entry name" value="Zn-dependent exopeptidases"/>
    <property type="match status" value="1"/>
</dbReference>
<evidence type="ECO:0000256" key="2">
    <source>
        <dbReference type="ARBA" id="ARBA00022723"/>
    </source>
</evidence>
<dbReference type="Proteomes" id="UP000184600">
    <property type="component" value="Unassembled WGS sequence"/>
</dbReference>
<dbReference type="InterPro" id="IPR055438">
    <property type="entry name" value="AstE_AspA_cat"/>
</dbReference>
<dbReference type="RefSeq" id="WP_073583400.1">
    <property type="nucleotide sequence ID" value="NZ_AP024898.1"/>
</dbReference>
<accession>A0A1M7YWQ5</accession>
<dbReference type="GO" id="GO:0016788">
    <property type="term" value="F:hydrolase activity, acting on ester bonds"/>
    <property type="evidence" value="ECO:0007669"/>
    <property type="project" value="InterPro"/>
</dbReference>
<dbReference type="PANTHER" id="PTHR37326">
    <property type="entry name" value="BLL3975 PROTEIN"/>
    <property type="match status" value="1"/>
</dbReference>
<comment type="cofactor">
    <cofactor evidence="1">
        <name>Zn(2+)</name>
        <dbReference type="ChEBI" id="CHEBI:29105"/>
    </cofactor>
</comment>
<evidence type="ECO:0000313" key="7">
    <source>
        <dbReference type="Proteomes" id="UP000184600"/>
    </source>
</evidence>
<evidence type="ECO:0000256" key="3">
    <source>
        <dbReference type="ARBA" id="ARBA00022801"/>
    </source>
</evidence>
<dbReference type="AlphaFoldDB" id="A0A1M7YWQ5"/>
<dbReference type="GO" id="GO:0046872">
    <property type="term" value="F:metal ion binding"/>
    <property type="evidence" value="ECO:0007669"/>
    <property type="project" value="UniProtKB-KW"/>
</dbReference>
<evidence type="ECO:0000256" key="1">
    <source>
        <dbReference type="ARBA" id="ARBA00001947"/>
    </source>
</evidence>
<sequence length="371" mass="41167">MKHQQHPLISPVPGTQRVIDSFHFGTPGCGKKIYIQASLHADELPGMLVAWKLKQQLTELEEQGLIQGEIVLVPVANPIGQNQHLMDVHLGRYETETGQNFNRGYYDTFEQVAELVENQLSQDPQENQKIIRLALRQAIQSWHVGTEMHAMQKTLQLLCCDADVIIDMHCDFEAVQHVYSTYYSWESMIPLACYLDSKANMLADETGGNPFDSAFDMVWQRLHARFGDIIPKGCQSVTLELCGQADVYHGKSDQDAVALLNYLRHMEVVVDRAADTFSPESLYVSDLSAVEPLKSPIGGVLVLCAEPGDTIKADQLIAEVINPITDEVAQIRATQPGLLFSRSMRRTATAGMLVAHVAGKVPVRSGYLLAP</sequence>
<dbReference type="OrthoDB" id="527673at2"/>
<protein>
    <submittedName>
        <fullName evidence="6">Succinylglutamate desuccinylase / Aspartoacylase family protein</fullName>
    </submittedName>
</protein>
<organism evidence="6 7">
    <name type="scientific">Vibrio quintilis</name>
    <dbReference type="NCBI Taxonomy" id="1117707"/>
    <lineage>
        <taxon>Bacteria</taxon>
        <taxon>Pseudomonadati</taxon>
        <taxon>Pseudomonadota</taxon>
        <taxon>Gammaproteobacteria</taxon>
        <taxon>Vibrionales</taxon>
        <taxon>Vibrionaceae</taxon>
        <taxon>Vibrio</taxon>
    </lineage>
</organism>
<keyword evidence="2" id="KW-0479">Metal-binding</keyword>
<dbReference type="InterPro" id="IPR053138">
    <property type="entry name" value="N-alpha-Ac-DABA_deacetylase"/>
</dbReference>
<keyword evidence="7" id="KW-1185">Reference proteome</keyword>
<gene>
    <name evidence="6" type="ORF">VQ7734_02695</name>
</gene>
<evidence type="ECO:0000256" key="4">
    <source>
        <dbReference type="ARBA" id="ARBA00022833"/>
    </source>
</evidence>